<dbReference type="InterPro" id="IPR041478">
    <property type="entry name" value="TetR_C_27"/>
</dbReference>
<keyword evidence="7" id="KW-1185">Reference proteome</keyword>
<feature type="DNA-binding region" description="H-T-H motif" evidence="4">
    <location>
        <begin position="33"/>
        <end position="52"/>
    </location>
</feature>
<evidence type="ECO:0000259" key="5">
    <source>
        <dbReference type="PROSITE" id="PS50977"/>
    </source>
</evidence>
<dbReference type="InterPro" id="IPR036271">
    <property type="entry name" value="Tet_transcr_reg_TetR-rel_C_sf"/>
</dbReference>
<gene>
    <name evidence="6" type="ORF">E8M01_08060</name>
</gene>
<dbReference type="Gene3D" id="1.10.357.10">
    <property type="entry name" value="Tetracycline Repressor, domain 2"/>
    <property type="match status" value="1"/>
</dbReference>
<evidence type="ECO:0000313" key="7">
    <source>
        <dbReference type="Proteomes" id="UP000298781"/>
    </source>
</evidence>
<keyword evidence="1" id="KW-0805">Transcription regulation</keyword>
<proteinExistence type="predicted"/>
<name>A0A4D7AZK1_9HYPH</name>
<dbReference type="RefSeq" id="WP_136959659.1">
    <property type="nucleotide sequence ID" value="NZ_CP039690.1"/>
</dbReference>
<evidence type="ECO:0000256" key="2">
    <source>
        <dbReference type="ARBA" id="ARBA00023125"/>
    </source>
</evidence>
<dbReference type="PANTHER" id="PTHR30055">
    <property type="entry name" value="HTH-TYPE TRANSCRIPTIONAL REGULATOR RUTR"/>
    <property type="match status" value="1"/>
</dbReference>
<dbReference type="InterPro" id="IPR050109">
    <property type="entry name" value="HTH-type_TetR-like_transc_reg"/>
</dbReference>
<accession>A0A4D7AZK1</accession>
<dbReference type="EMBL" id="CP039690">
    <property type="protein sequence ID" value="QCI64203.1"/>
    <property type="molecule type" value="Genomic_DNA"/>
</dbReference>
<dbReference type="GO" id="GO:0003700">
    <property type="term" value="F:DNA-binding transcription factor activity"/>
    <property type="evidence" value="ECO:0007669"/>
    <property type="project" value="TreeGrafter"/>
</dbReference>
<evidence type="ECO:0000256" key="3">
    <source>
        <dbReference type="ARBA" id="ARBA00023163"/>
    </source>
</evidence>
<dbReference type="PROSITE" id="PS50977">
    <property type="entry name" value="HTH_TETR_2"/>
    <property type="match status" value="1"/>
</dbReference>
<sequence length="202" mass="22511">MTVKARLTPEETRERILVAAEEHFRRVGYAKTAVADIASALAMSPANVYRFFPTKSAICEEIARRMLAASMAQVRAIAAEKISAADRLGEMVLAIHRYNKGNFTEERRLHDMVENAMVESWGVIKAYLEGLTFIFADVIREGMVAGEFAVQDPIEAALSFKQTHVSVFHPTLIAHCAGMDAIDDLEEQARRLTRFALRALKA</sequence>
<dbReference type="PANTHER" id="PTHR30055:SF151">
    <property type="entry name" value="TRANSCRIPTIONAL REGULATORY PROTEIN"/>
    <property type="match status" value="1"/>
</dbReference>
<dbReference type="SUPFAM" id="SSF48498">
    <property type="entry name" value="Tetracyclin repressor-like, C-terminal domain"/>
    <property type="match status" value="1"/>
</dbReference>
<feature type="domain" description="HTH tetR-type" evidence="5">
    <location>
        <begin position="10"/>
        <end position="70"/>
    </location>
</feature>
<keyword evidence="2 4" id="KW-0238">DNA-binding</keyword>
<dbReference type="Pfam" id="PF17935">
    <property type="entry name" value="TetR_C_27"/>
    <property type="match status" value="1"/>
</dbReference>
<dbReference type="SUPFAM" id="SSF46689">
    <property type="entry name" value="Homeodomain-like"/>
    <property type="match status" value="1"/>
</dbReference>
<dbReference type="Pfam" id="PF00440">
    <property type="entry name" value="TetR_N"/>
    <property type="match status" value="1"/>
</dbReference>
<dbReference type="InterPro" id="IPR009057">
    <property type="entry name" value="Homeodomain-like_sf"/>
</dbReference>
<dbReference type="Proteomes" id="UP000298781">
    <property type="component" value="Chromosome"/>
</dbReference>
<dbReference type="OrthoDB" id="9802802at2"/>
<dbReference type="KEGG" id="pstg:E8M01_08060"/>
<dbReference type="GO" id="GO:0000976">
    <property type="term" value="F:transcription cis-regulatory region binding"/>
    <property type="evidence" value="ECO:0007669"/>
    <property type="project" value="TreeGrafter"/>
</dbReference>
<evidence type="ECO:0000256" key="1">
    <source>
        <dbReference type="ARBA" id="ARBA00023015"/>
    </source>
</evidence>
<reference evidence="6 7" key="1">
    <citation type="submission" date="2019-04" db="EMBL/GenBank/DDBJ databases">
        <title>Phreatobacter aquaticus sp. nov.</title>
        <authorList>
            <person name="Choi A."/>
        </authorList>
    </citation>
    <scope>NUCLEOTIDE SEQUENCE [LARGE SCALE GENOMIC DNA]</scope>
    <source>
        <strain evidence="6 7">KCTC 52518</strain>
    </source>
</reference>
<keyword evidence="3" id="KW-0804">Transcription</keyword>
<dbReference type="InterPro" id="IPR001647">
    <property type="entry name" value="HTH_TetR"/>
</dbReference>
<protein>
    <submittedName>
        <fullName evidence="6">TetR/AcrR family transcriptional regulator</fullName>
    </submittedName>
</protein>
<dbReference type="AlphaFoldDB" id="A0A4D7AZK1"/>
<evidence type="ECO:0000313" key="6">
    <source>
        <dbReference type="EMBL" id="QCI64203.1"/>
    </source>
</evidence>
<organism evidence="6 7">
    <name type="scientific">Phreatobacter stygius</name>
    <dbReference type="NCBI Taxonomy" id="1940610"/>
    <lineage>
        <taxon>Bacteria</taxon>
        <taxon>Pseudomonadati</taxon>
        <taxon>Pseudomonadota</taxon>
        <taxon>Alphaproteobacteria</taxon>
        <taxon>Hyphomicrobiales</taxon>
        <taxon>Phreatobacteraceae</taxon>
        <taxon>Phreatobacter</taxon>
    </lineage>
</organism>
<evidence type="ECO:0000256" key="4">
    <source>
        <dbReference type="PROSITE-ProRule" id="PRU00335"/>
    </source>
</evidence>